<sequence length="125" mass="13364">MLAKVLRHGDRVCDLGAFAGHYSAWLNDTGLVTAHAYDAAEDIEVYTEGRVRHASLADASLDVGLCDVSLCLEAPALRNLDKHSRRALVVSWALPDIPAVGHHNPKSAAEAREAISGDRGIARLA</sequence>
<dbReference type="Proteomes" id="UP001189429">
    <property type="component" value="Unassembled WGS sequence"/>
</dbReference>
<accession>A0ABN9V5K6</accession>
<name>A0ABN9V5K6_9DINO</name>
<comment type="caution">
    <text evidence="1">The sequence shown here is derived from an EMBL/GenBank/DDBJ whole genome shotgun (WGS) entry which is preliminary data.</text>
</comment>
<organism evidence="1 2">
    <name type="scientific">Prorocentrum cordatum</name>
    <dbReference type="NCBI Taxonomy" id="2364126"/>
    <lineage>
        <taxon>Eukaryota</taxon>
        <taxon>Sar</taxon>
        <taxon>Alveolata</taxon>
        <taxon>Dinophyceae</taxon>
        <taxon>Prorocentrales</taxon>
        <taxon>Prorocentraceae</taxon>
        <taxon>Prorocentrum</taxon>
    </lineage>
</organism>
<reference evidence="1" key="1">
    <citation type="submission" date="2023-10" db="EMBL/GenBank/DDBJ databases">
        <authorList>
            <person name="Chen Y."/>
            <person name="Shah S."/>
            <person name="Dougan E. K."/>
            <person name="Thang M."/>
            <person name="Chan C."/>
        </authorList>
    </citation>
    <scope>NUCLEOTIDE SEQUENCE [LARGE SCALE GENOMIC DNA]</scope>
</reference>
<gene>
    <name evidence="1" type="ORF">PCOR1329_LOCUS54346</name>
</gene>
<evidence type="ECO:0000313" key="1">
    <source>
        <dbReference type="EMBL" id="CAK0867396.1"/>
    </source>
</evidence>
<protein>
    <submittedName>
        <fullName evidence="1">Uncharacterized protein</fullName>
    </submittedName>
</protein>
<keyword evidence="2" id="KW-1185">Reference proteome</keyword>
<dbReference type="EMBL" id="CAUYUJ010016638">
    <property type="protein sequence ID" value="CAK0867396.1"/>
    <property type="molecule type" value="Genomic_DNA"/>
</dbReference>
<proteinExistence type="predicted"/>
<evidence type="ECO:0000313" key="2">
    <source>
        <dbReference type="Proteomes" id="UP001189429"/>
    </source>
</evidence>